<keyword evidence="3" id="KW-0602">Photosynthesis</keyword>
<keyword evidence="2" id="KW-0150">Chloroplast</keyword>
<dbReference type="PANTHER" id="PTHR21649">
    <property type="entry name" value="CHLOROPHYLL A/B BINDING PROTEIN"/>
    <property type="match status" value="1"/>
</dbReference>
<evidence type="ECO:0000256" key="3">
    <source>
        <dbReference type="ARBA" id="ARBA00022531"/>
    </source>
</evidence>
<reference evidence="6" key="1">
    <citation type="submission" date="2014-11" db="EMBL/GenBank/DDBJ databases">
        <authorList>
            <person name="Otto D Thomas"/>
            <person name="Naeem Raeece"/>
        </authorList>
    </citation>
    <scope>NUCLEOTIDE SEQUENCE</scope>
</reference>
<dbReference type="AlphaFoldDB" id="A0A0G4HW45"/>
<accession>A0A0G4HW45</accession>
<sequence>MKFAAAIAIVGASSVDAFSLSSSAPKRVSRSSMKMSIEDAPGAGKYGLPGFPTFNPFDLEGEDDPKFKDWRLKELKNGRLAMLGVTGAGFNAAGIHFPGRLNANFDMPFKLDGPSFAEIGLPVTPESFTPIQITGWAQVILFMALMDQYFYKQTDADEQAIGIIYPAPEDPEEYKDLRNKELNNGRVAMVAFLALLTHAATGKFANWPYHGVPLADGTPIPGWG</sequence>
<dbReference type="GO" id="GO:0016168">
    <property type="term" value="F:chlorophyll binding"/>
    <property type="evidence" value="ECO:0007669"/>
    <property type="project" value="UniProtKB-KW"/>
</dbReference>
<comment type="subcellular location">
    <subcellularLocation>
        <location evidence="1">Plastid</location>
        <location evidence="1">Chloroplast</location>
    </subcellularLocation>
</comment>
<evidence type="ECO:0000256" key="2">
    <source>
        <dbReference type="ARBA" id="ARBA00022528"/>
    </source>
</evidence>
<dbReference type="InterPro" id="IPR001344">
    <property type="entry name" value="Chloro_AB-bd_pln"/>
</dbReference>
<dbReference type="VEuPathDB" id="CryptoDB:Cvel_32501"/>
<name>A0A0G4HW45_9ALVE</name>
<gene>
    <name evidence="6" type="ORF">Cvel_32501</name>
</gene>
<keyword evidence="5" id="KW-0148">Chlorophyll</keyword>
<feature type="binding site" evidence="5">
    <location>
        <position position="77"/>
    </location>
    <ligand>
        <name>chlorophyll a</name>
        <dbReference type="ChEBI" id="CHEBI:58416"/>
        <label>1</label>
    </ligand>
</feature>
<evidence type="ECO:0000313" key="6">
    <source>
        <dbReference type="EMBL" id="CEM48684.1"/>
    </source>
</evidence>
<dbReference type="Gene3D" id="1.10.3460.10">
    <property type="entry name" value="Chlorophyll a/b binding protein domain"/>
    <property type="match status" value="2"/>
</dbReference>
<dbReference type="EMBL" id="CDMZ01004110">
    <property type="protein sequence ID" value="CEM48684.1"/>
    <property type="molecule type" value="Genomic_DNA"/>
</dbReference>
<feature type="binding site" evidence="5">
    <location>
        <position position="73"/>
    </location>
    <ligand>
        <name>chlorophyll a</name>
        <dbReference type="ChEBI" id="CHEBI:58416"/>
        <label>1</label>
    </ligand>
</feature>
<protein>
    <submittedName>
        <fullName evidence="6">Uncharacterized protein</fullName>
    </submittedName>
</protein>
<organism evidence="6">
    <name type="scientific">Chromera velia CCMP2878</name>
    <dbReference type="NCBI Taxonomy" id="1169474"/>
    <lineage>
        <taxon>Eukaryota</taxon>
        <taxon>Sar</taxon>
        <taxon>Alveolata</taxon>
        <taxon>Colpodellida</taxon>
        <taxon>Chromeraceae</taxon>
        <taxon>Chromera</taxon>
    </lineage>
</organism>
<dbReference type="Pfam" id="PF00504">
    <property type="entry name" value="Chloroa_b-bind"/>
    <property type="match status" value="1"/>
</dbReference>
<dbReference type="GO" id="GO:0009507">
    <property type="term" value="C:chloroplast"/>
    <property type="evidence" value="ECO:0007669"/>
    <property type="project" value="UniProtKB-SubCell"/>
</dbReference>
<dbReference type="GO" id="GO:0009765">
    <property type="term" value="P:photosynthesis, light harvesting"/>
    <property type="evidence" value="ECO:0007669"/>
    <property type="project" value="InterPro"/>
</dbReference>
<dbReference type="GO" id="GO:0016020">
    <property type="term" value="C:membrane"/>
    <property type="evidence" value="ECO:0007669"/>
    <property type="project" value="InterPro"/>
</dbReference>
<feature type="binding site" evidence="5">
    <location>
        <position position="74"/>
    </location>
    <ligand>
        <name>chlorophyll a</name>
        <dbReference type="ChEBI" id="CHEBI:58416"/>
        <label>1</label>
    </ligand>
</feature>
<evidence type="ECO:0000256" key="5">
    <source>
        <dbReference type="PIRSR" id="PIRSR601344-1"/>
    </source>
</evidence>
<dbReference type="SUPFAM" id="SSF103511">
    <property type="entry name" value="Chlorophyll a-b binding protein"/>
    <property type="match status" value="1"/>
</dbReference>
<keyword evidence="5" id="KW-0157">Chromophore</keyword>
<feature type="binding site" evidence="5">
    <location>
        <position position="79"/>
    </location>
    <ligand>
        <name>chlorophyll a</name>
        <dbReference type="ChEBI" id="CHEBI:58416"/>
        <label>1</label>
    </ligand>
</feature>
<proteinExistence type="predicted"/>
<evidence type="ECO:0000256" key="1">
    <source>
        <dbReference type="ARBA" id="ARBA00004229"/>
    </source>
</evidence>
<dbReference type="InterPro" id="IPR022796">
    <property type="entry name" value="Chloroa_b-bind"/>
</dbReference>
<keyword evidence="4" id="KW-0934">Plastid</keyword>
<evidence type="ECO:0000256" key="4">
    <source>
        <dbReference type="ARBA" id="ARBA00022640"/>
    </source>
</evidence>
<dbReference type="PhylomeDB" id="A0A0G4HW45"/>